<evidence type="ECO:0000256" key="3">
    <source>
        <dbReference type="ARBA" id="ARBA00039118"/>
    </source>
</evidence>
<proteinExistence type="inferred from homology"/>
<keyword evidence="2" id="KW-0378">Hydrolase</keyword>
<dbReference type="EC" id="3.5.1.3" evidence="3"/>
<reference evidence="7" key="1">
    <citation type="submission" date="2022-08" db="EMBL/GenBank/DDBJ databases">
        <authorList>
            <person name="Zhang D."/>
        </authorList>
    </citation>
    <scope>NUCLEOTIDE SEQUENCE</scope>
    <source>
        <strain evidence="7">XJ19-11</strain>
    </source>
</reference>
<evidence type="ECO:0000259" key="6">
    <source>
        <dbReference type="PROSITE" id="PS50263"/>
    </source>
</evidence>
<dbReference type="AlphaFoldDB" id="A0A9X2SZL1"/>
<comment type="caution">
    <text evidence="7">The sequence shown here is derived from an EMBL/GenBank/DDBJ whole genome shotgun (WGS) entry which is preliminary data.</text>
</comment>
<evidence type="ECO:0000313" key="7">
    <source>
        <dbReference type="EMBL" id="MCR9016579.1"/>
    </source>
</evidence>
<dbReference type="NCBIfam" id="NF007757">
    <property type="entry name" value="PRK10438.1"/>
    <property type="match status" value="1"/>
</dbReference>
<dbReference type="Gene3D" id="3.60.110.10">
    <property type="entry name" value="Carbon-nitrogen hydrolase"/>
    <property type="match status" value="1"/>
</dbReference>
<dbReference type="GO" id="GO:0050152">
    <property type="term" value="F:omega-amidase activity"/>
    <property type="evidence" value="ECO:0007669"/>
    <property type="project" value="UniProtKB-EC"/>
</dbReference>
<evidence type="ECO:0000256" key="1">
    <source>
        <dbReference type="ARBA" id="ARBA00010613"/>
    </source>
</evidence>
<dbReference type="CDD" id="cd07575">
    <property type="entry name" value="Xc-1258_like"/>
    <property type="match status" value="1"/>
</dbReference>
<dbReference type="SUPFAM" id="SSF56317">
    <property type="entry name" value="Carbon-nitrogen hydrolase"/>
    <property type="match status" value="1"/>
</dbReference>
<feature type="domain" description="CN hydrolase" evidence="6">
    <location>
        <begin position="6"/>
        <end position="242"/>
    </location>
</feature>
<dbReference type="PROSITE" id="PS50263">
    <property type="entry name" value="CN_HYDROLASE"/>
    <property type="match status" value="1"/>
</dbReference>
<evidence type="ECO:0000313" key="8">
    <source>
        <dbReference type="Proteomes" id="UP001142175"/>
    </source>
</evidence>
<dbReference type="InterPro" id="IPR003010">
    <property type="entry name" value="C-N_Hydrolase"/>
</dbReference>
<dbReference type="GO" id="GO:0106008">
    <property type="term" value="F:2-oxoglutaramate amidase activity"/>
    <property type="evidence" value="ECO:0007669"/>
    <property type="project" value="TreeGrafter"/>
</dbReference>
<dbReference type="InterPro" id="IPR052737">
    <property type="entry name" value="Omega-amidase_YafV"/>
</dbReference>
<dbReference type="PANTHER" id="PTHR47799:SF1">
    <property type="entry name" value="OMEGA-AMIDASE YAFV"/>
    <property type="match status" value="1"/>
</dbReference>
<gene>
    <name evidence="7" type="ORF">NU887_16180</name>
</gene>
<keyword evidence="8" id="KW-1185">Reference proteome</keyword>
<name>A0A9X2SZL1_9BACT</name>
<evidence type="ECO:0000256" key="5">
    <source>
        <dbReference type="ARBA" id="ARBA00072139"/>
    </source>
</evidence>
<dbReference type="RefSeq" id="WP_258424428.1">
    <property type="nucleotide sequence ID" value="NZ_JANSUY010000016.1"/>
</dbReference>
<dbReference type="EMBL" id="JANSUY010000016">
    <property type="protein sequence ID" value="MCR9016579.1"/>
    <property type="molecule type" value="Genomic_DNA"/>
</dbReference>
<comment type="similarity">
    <text evidence="1">Belongs to the carbon-nitrogen hydrolase superfamily. NIT1/NIT2 family.</text>
</comment>
<dbReference type="PANTHER" id="PTHR47799">
    <property type="entry name" value="OMEGA-AMIDASE YAFV"/>
    <property type="match status" value="1"/>
</dbReference>
<organism evidence="7 8">
    <name type="scientific">Aquiflexum gelatinilyticum</name>
    <dbReference type="NCBI Taxonomy" id="2961943"/>
    <lineage>
        <taxon>Bacteria</taxon>
        <taxon>Pseudomonadati</taxon>
        <taxon>Bacteroidota</taxon>
        <taxon>Cytophagia</taxon>
        <taxon>Cytophagales</taxon>
        <taxon>Cyclobacteriaceae</taxon>
        <taxon>Aquiflexum</taxon>
    </lineage>
</organism>
<dbReference type="InterPro" id="IPR036526">
    <property type="entry name" value="C-N_Hydrolase_sf"/>
</dbReference>
<evidence type="ECO:0000256" key="4">
    <source>
        <dbReference type="ARBA" id="ARBA00052904"/>
    </source>
</evidence>
<comment type="catalytic activity">
    <reaction evidence="4">
        <text>a monoamide of a dicarboxylate + H2O = a dicarboxylate + NH4(+)</text>
        <dbReference type="Rhea" id="RHEA:11716"/>
        <dbReference type="ChEBI" id="CHEBI:15377"/>
        <dbReference type="ChEBI" id="CHEBI:28938"/>
        <dbReference type="ChEBI" id="CHEBI:28965"/>
        <dbReference type="ChEBI" id="CHEBI:77450"/>
        <dbReference type="EC" id="3.5.1.3"/>
    </reaction>
</comment>
<dbReference type="Proteomes" id="UP001142175">
    <property type="component" value="Unassembled WGS sequence"/>
</dbReference>
<evidence type="ECO:0000256" key="2">
    <source>
        <dbReference type="ARBA" id="ARBA00022801"/>
    </source>
</evidence>
<sequence length="264" mass="30730">MNPTSLKIALIQTDLYWKDKTANMAMLEEKLMNLSSNVDLIILPEMFSTGFTMDAKEVAEPMNFTTTKWMKQMAAQTQALVTGSIVIEEKGNFYNRLLWVRPDGKVDFYDKRHLFRMAGEDAHYDMGTERKLFELKGWKIMPQICYDLRFPVWTRNRVEDDKLEYDLLFYIASWPSPRISAWDILLKARAVENLSYSIGVNRIGQDGNGIPYSGHSAVYNFKGETLGFSESKEEILFIELDLDSLHEYREKFPAWLDVDIFDLQ</sequence>
<dbReference type="Pfam" id="PF00795">
    <property type="entry name" value="CN_hydrolase"/>
    <property type="match status" value="1"/>
</dbReference>
<protein>
    <recommendedName>
        <fullName evidence="5">Omega-amidase YafV</fullName>
        <ecNumber evidence="3">3.5.1.3</ecNumber>
    </recommendedName>
</protein>
<accession>A0A9X2SZL1</accession>
<dbReference type="FunFam" id="3.60.110.10:FF:000004">
    <property type="entry name" value="Carbon-nitrogen hydrolase"/>
    <property type="match status" value="1"/>
</dbReference>